<gene>
    <name evidence="2" type="ORF">JW984_10885</name>
</gene>
<protein>
    <submittedName>
        <fullName evidence="2">Uncharacterized protein</fullName>
    </submittedName>
</protein>
<dbReference type="Proteomes" id="UP000809273">
    <property type="component" value="Unassembled WGS sequence"/>
</dbReference>
<feature type="transmembrane region" description="Helical" evidence="1">
    <location>
        <begin position="113"/>
        <end position="133"/>
    </location>
</feature>
<evidence type="ECO:0000313" key="2">
    <source>
        <dbReference type="EMBL" id="MBN1573688.1"/>
    </source>
</evidence>
<sequence length="190" mass="21863">MEKRSFMNRFIIPVLIVFVVMSVSWIVYNLSWRLDNDTIHQLLADISGTLLFISITFGVIVVYSMAFFRRASLLERVIASFVNPAIWVIKEVFRMFTSFSITESLYFAANPLVVWLVLGTITQMGLLEIILRWRLKRRGEKVKVFNIPAILAFALGLFLVIVLYAWGRGENVFSFYLEMYRAIFGAGVGI</sequence>
<dbReference type="AlphaFoldDB" id="A0A9D8KGE4"/>
<comment type="caution">
    <text evidence="2">The sequence shown here is derived from an EMBL/GenBank/DDBJ whole genome shotgun (WGS) entry which is preliminary data.</text>
</comment>
<evidence type="ECO:0000256" key="1">
    <source>
        <dbReference type="SAM" id="Phobius"/>
    </source>
</evidence>
<feature type="transmembrane region" description="Helical" evidence="1">
    <location>
        <begin position="73"/>
        <end position="93"/>
    </location>
</feature>
<dbReference type="EMBL" id="JAFGIX010000054">
    <property type="protein sequence ID" value="MBN1573688.1"/>
    <property type="molecule type" value="Genomic_DNA"/>
</dbReference>
<proteinExistence type="predicted"/>
<feature type="transmembrane region" description="Helical" evidence="1">
    <location>
        <begin position="7"/>
        <end position="28"/>
    </location>
</feature>
<keyword evidence="1" id="KW-0472">Membrane</keyword>
<organism evidence="2 3">
    <name type="scientific">Candidatus Zymogenus saltonus</name>
    <dbReference type="NCBI Taxonomy" id="2844893"/>
    <lineage>
        <taxon>Bacteria</taxon>
        <taxon>Deltaproteobacteria</taxon>
        <taxon>Candidatus Zymogenia</taxon>
        <taxon>Candidatus Zymogeniales</taxon>
        <taxon>Candidatus Zymogenaceae</taxon>
        <taxon>Candidatus Zymogenus</taxon>
    </lineage>
</organism>
<keyword evidence="1" id="KW-1133">Transmembrane helix</keyword>
<keyword evidence="1" id="KW-0812">Transmembrane</keyword>
<name>A0A9D8KGE4_9DELT</name>
<feature type="transmembrane region" description="Helical" evidence="1">
    <location>
        <begin position="145"/>
        <end position="166"/>
    </location>
</feature>
<accession>A0A9D8KGE4</accession>
<reference evidence="2" key="1">
    <citation type="journal article" date="2021" name="Environ. Microbiol.">
        <title>Genomic characterization of three novel Desulfobacterota classes expand the metabolic and phylogenetic diversity of the phylum.</title>
        <authorList>
            <person name="Murphy C.L."/>
            <person name="Biggerstaff J."/>
            <person name="Eichhorn A."/>
            <person name="Ewing E."/>
            <person name="Shahan R."/>
            <person name="Soriano D."/>
            <person name="Stewart S."/>
            <person name="VanMol K."/>
            <person name="Walker R."/>
            <person name="Walters P."/>
            <person name="Elshahed M.S."/>
            <person name="Youssef N.H."/>
        </authorList>
    </citation>
    <scope>NUCLEOTIDE SEQUENCE</scope>
    <source>
        <strain evidence="2">Zod_Metabat.24</strain>
    </source>
</reference>
<evidence type="ECO:0000313" key="3">
    <source>
        <dbReference type="Proteomes" id="UP000809273"/>
    </source>
</evidence>
<feature type="transmembrane region" description="Helical" evidence="1">
    <location>
        <begin position="48"/>
        <end position="66"/>
    </location>
</feature>
<reference evidence="2" key="2">
    <citation type="submission" date="2021-01" db="EMBL/GenBank/DDBJ databases">
        <authorList>
            <person name="Hahn C.R."/>
            <person name="Youssef N.H."/>
            <person name="Elshahed M."/>
        </authorList>
    </citation>
    <scope>NUCLEOTIDE SEQUENCE</scope>
    <source>
        <strain evidence="2">Zod_Metabat.24</strain>
    </source>
</reference>